<feature type="region of interest" description="Disordered" evidence="1">
    <location>
        <begin position="1"/>
        <end position="66"/>
    </location>
</feature>
<evidence type="ECO:0000313" key="2">
    <source>
        <dbReference type="EMBL" id="CAG7819085.1"/>
    </source>
</evidence>
<name>A0A8J2PL80_9HEXA</name>
<feature type="compositionally biased region" description="Basic and acidic residues" evidence="1">
    <location>
        <begin position="56"/>
        <end position="66"/>
    </location>
</feature>
<accession>A0A8J2PL80</accession>
<feature type="compositionally biased region" description="Acidic residues" evidence="1">
    <location>
        <begin position="1"/>
        <end position="16"/>
    </location>
</feature>
<feature type="non-terminal residue" evidence="2">
    <location>
        <position position="1"/>
    </location>
</feature>
<evidence type="ECO:0000313" key="3">
    <source>
        <dbReference type="Proteomes" id="UP000708208"/>
    </source>
</evidence>
<reference evidence="2" key="1">
    <citation type="submission" date="2021-06" db="EMBL/GenBank/DDBJ databases">
        <authorList>
            <person name="Hodson N. C."/>
            <person name="Mongue J. A."/>
            <person name="Jaron S. K."/>
        </authorList>
    </citation>
    <scope>NUCLEOTIDE SEQUENCE</scope>
</reference>
<keyword evidence="3" id="KW-1185">Reference proteome</keyword>
<proteinExistence type="predicted"/>
<dbReference type="Proteomes" id="UP000708208">
    <property type="component" value="Unassembled WGS sequence"/>
</dbReference>
<evidence type="ECO:0000256" key="1">
    <source>
        <dbReference type="SAM" id="MobiDB-lite"/>
    </source>
</evidence>
<dbReference type="EMBL" id="CAJVCH010438709">
    <property type="protein sequence ID" value="CAG7819085.1"/>
    <property type="molecule type" value="Genomic_DNA"/>
</dbReference>
<comment type="caution">
    <text evidence="2">The sequence shown here is derived from an EMBL/GenBank/DDBJ whole genome shotgun (WGS) entry which is preliminary data.</text>
</comment>
<dbReference type="AlphaFoldDB" id="A0A8J2PL80"/>
<protein>
    <submittedName>
        <fullName evidence="2">Uncharacterized protein</fullName>
    </submittedName>
</protein>
<sequence length="66" mass="7083">EDLDDPSEELVIDEDATTNTTDPTGEREPSDLESPTMSPRPESPAPAVEGSPSDKMTIDEGKSHTQ</sequence>
<gene>
    <name evidence="2" type="ORF">AFUS01_LOCUS29555</name>
</gene>
<organism evidence="2 3">
    <name type="scientific">Allacma fusca</name>
    <dbReference type="NCBI Taxonomy" id="39272"/>
    <lineage>
        <taxon>Eukaryota</taxon>
        <taxon>Metazoa</taxon>
        <taxon>Ecdysozoa</taxon>
        <taxon>Arthropoda</taxon>
        <taxon>Hexapoda</taxon>
        <taxon>Collembola</taxon>
        <taxon>Symphypleona</taxon>
        <taxon>Sminthuridae</taxon>
        <taxon>Allacma</taxon>
    </lineage>
</organism>